<keyword evidence="1" id="KW-0269">Exonuclease</keyword>
<gene>
    <name evidence="1" type="ORF">ZEAMMB73_Zm00001d004468</name>
</gene>
<dbReference type="EMBL" id="CM007648">
    <property type="protein sequence ID" value="ONM18988.1"/>
    <property type="molecule type" value="Genomic_DNA"/>
</dbReference>
<accession>A0A1D6EFM9</accession>
<proteinExistence type="predicted"/>
<protein>
    <submittedName>
        <fullName evidence="1">Werner Syndrome-like exonuclease</fullName>
    </submittedName>
</protein>
<name>A0A1D6EFM9_MAIZE</name>
<keyword evidence="1" id="KW-0540">Nuclease</keyword>
<dbReference type="GO" id="GO:0004527">
    <property type="term" value="F:exonuclease activity"/>
    <property type="evidence" value="ECO:0007669"/>
    <property type="project" value="UniProtKB-KW"/>
</dbReference>
<sequence length="111" mass="12851">MSRFIIICMNKTTTILGWREYVAETCIVNLSKKLAFLVLFYAGRGLSRNWEAPLSQQMDGEFRVSMCVVHFQFALVNLFSSYVKGVSVFFLFKELDCCMSSHPIFFLLIQQ</sequence>
<reference evidence="1" key="1">
    <citation type="submission" date="2015-12" db="EMBL/GenBank/DDBJ databases">
        <title>Update maize B73 reference genome by single molecule sequencing technologies.</title>
        <authorList>
            <consortium name="Maize Genome Sequencing Project"/>
            <person name="Ware D."/>
        </authorList>
    </citation>
    <scope>NUCLEOTIDE SEQUENCE [LARGE SCALE GENOMIC DNA]</scope>
    <source>
        <tissue evidence="1">Seedling</tissue>
    </source>
</reference>
<evidence type="ECO:0000313" key="1">
    <source>
        <dbReference type="EMBL" id="ONM18988.1"/>
    </source>
</evidence>
<keyword evidence="1" id="KW-0378">Hydrolase</keyword>
<organism evidence="1">
    <name type="scientific">Zea mays</name>
    <name type="common">Maize</name>
    <dbReference type="NCBI Taxonomy" id="4577"/>
    <lineage>
        <taxon>Eukaryota</taxon>
        <taxon>Viridiplantae</taxon>
        <taxon>Streptophyta</taxon>
        <taxon>Embryophyta</taxon>
        <taxon>Tracheophyta</taxon>
        <taxon>Spermatophyta</taxon>
        <taxon>Magnoliopsida</taxon>
        <taxon>Liliopsida</taxon>
        <taxon>Poales</taxon>
        <taxon>Poaceae</taxon>
        <taxon>PACMAD clade</taxon>
        <taxon>Panicoideae</taxon>
        <taxon>Andropogonodae</taxon>
        <taxon>Andropogoneae</taxon>
        <taxon>Tripsacinae</taxon>
        <taxon>Zea</taxon>
    </lineage>
</organism>
<dbReference type="AlphaFoldDB" id="A0A1D6EFM9"/>